<evidence type="ECO:0000313" key="3">
    <source>
        <dbReference type="Proteomes" id="UP000270094"/>
    </source>
</evidence>
<dbReference type="OrthoDB" id="5815649at2759"/>
<gene>
    <name evidence="2" type="ORF">SVUK_LOCUS4366</name>
</gene>
<sequence>MDWSYNEKDRRQMERTLDDPSRNKTSSRQASDQMVELFIARMNQLNSQLVTSNGYGPHERRRRSSIKYCE</sequence>
<feature type="region of interest" description="Disordered" evidence="1">
    <location>
        <begin position="50"/>
        <end position="70"/>
    </location>
</feature>
<dbReference type="EMBL" id="UYYB01011993">
    <property type="protein sequence ID" value="VDM69368.1"/>
    <property type="molecule type" value="Genomic_DNA"/>
</dbReference>
<proteinExistence type="predicted"/>
<feature type="compositionally biased region" description="Basic and acidic residues" evidence="1">
    <location>
        <begin position="1"/>
        <end position="22"/>
    </location>
</feature>
<organism evidence="2 3">
    <name type="scientific">Strongylus vulgaris</name>
    <name type="common">Blood worm</name>
    <dbReference type="NCBI Taxonomy" id="40348"/>
    <lineage>
        <taxon>Eukaryota</taxon>
        <taxon>Metazoa</taxon>
        <taxon>Ecdysozoa</taxon>
        <taxon>Nematoda</taxon>
        <taxon>Chromadorea</taxon>
        <taxon>Rhabditida</taxon>
        <taxon>Rhabditina</taxon>
        <taxon>Rhabditomorpha</taxon>
        <taxon>Strongyloidea</taxon>
        <taxon>Strongylidae</taxon>
        <taxon>Strongylus</taxon>
    </lineage>
</organism>
<feature type="region of interest" description="Disordered" evidence="1">
    <location>
        <begin position="1"/>
        <end position="32"/>
    </location>
</feature>
<dbReference type="Proteomes" id="UP000270094">
    <property type="component" value="Unassembled WGS sequence"/>
</dbReference>
<feature type="compositionally biased region" description="Basic residues" evidence="1">
    <location>
        <begin position="59"/>
        <end position="70"/>
    </location>
</feature>
<evidence type="ECO:0000313" key="2">
    <source>
        <dbReference type="EMBL" id="VDM69368.1"/>
    </source>
</evidence>
<protein>
    <submittedName>
        <fullName evidence="2">Uncharacterized protein</fullName>
    </submittedName>
</protein>
<reference evidence="2 3" key="1">
    <citation type="submission" date="2018-11" db="EMBL/GenBank/DDBJ databases">
        <authorList>
            <consortium name="Pathogen Informatics"/>
        </authorList>
    </citation>
    <scope>NUCLEOTIDE SEQUENCE [LARGE SCALE GENOMIC DNA]</scope>
</reference>
<accession>A0A3P7KNE1</accession>
<keyword evidence="3" id="KW-1185">Reference proteome</keyword>
<evidence type="ECO:0000256" key="1">
    <source>
        <dbReference type="SAM" id="MobiDB-lite"/>
    </source>
</evidence>
<feature type="compositionally biased region" description="Polar residues" evidence="1">
    <location>
        <begin position="23"/>
        <end position="32"/>
    </location>
</feature>
<dbReference type="AlphaFoldDB" id="A0A3P7KNE1"/>
<name>A0A3P7KNE1_STRVU</name>